<gene>
    <name evidence="2" type="primary">GC5</name>
    <name evidence="2" type="ORF">CR513_40484</name>
</gene>
<evidence type="ECO:0000313" key="2">
    <source>
        <dbReference type="EMBL" id="RDX79128.1"/>
    </source>
</evidence>
<reference evidence="2" key="1">
    <citation type="submission" date="2018-05" db="EMBL/GenBank/DDBJ databases">
        <title>Draft genome of Mucuna pruriens seed.</title>
        <authorList>
            <person name="Nnadi N.E."/>
            <person name="Vos R."/>
            <person name="Hasami M.H."/>
            <person name="Devisetty U.K."/>
            <person name="Aguiy J.C."/>
        </authorList>
    </citation>
    <scope>NUCLEOTIDE SEQUENCE [LARGE SCALE GENOMIC DNA]</scope>
    <source>
        <strain evidence="2">JCA_2017</strain>
    </source>
</reference>
<evidence type="ECO:0000256" key="1">
    <source>
        <dbReference type="SAM" id="Coils"/>
    </source>
</evidence>
<dbReference type="CDD" id="cd09272">
    <property type="entry name" value="RNase_HI_RT_Ty1"/>
    <property type="match status" value="1"/>
</dbReference>
<dbReference type="Proteomes" id="UP000257109">
    <property type="component" value="Unassembled WGS sequence"/>
</dbReference>
<proteinExistence type="predicted"/>
<dbReference type="PANTHER" id="PTHR47347">
    <property type="entry name" value="GOLGIN CANDIDATE 5"/>
    <property type="match status" value="1"/>
</dbReference>
<protein>
    <submittedName>
        <fullName evidence="2">Golgin candidate 5</fullName>
    </submittedName>
</protein>
<name>A0A371FLC8_MUCPR</name>
<feature type="non-terminal residue" evidence="2">
    <location>
        <position position="1"/>
    </location>
</feature>
<dbReference type="AlphaFoldDB" id="A0A371FLC8"/>
<feature type="coiled-coil region" evidence="1">
    <location>
        <begin position="14"/>
        <end position="48"/>
    </location>
</feature>
<dbReference type="PANTHER" id="PTHR47347:SF2">
    <property type="entry name" value="GOLGIN CANDIDATE 5"/>
    <property type="match status" value="1"/>
</dbReference>
<feature type="coiled-coil region" evidence="1">
    <location>
        <begin position="97"/>
        <end position="145"/>
    </location>
</feature>
<evidence type="ECO:0000313" key="3">
    <source>
        <dbReference type="Proteomes" id="UP000257109"/>
    </source>
</evidence>
<dbReference type="STRING" id="157652.A0A371FLC8"/>
<keyword evidence="3" id="KW-1185">Reference proteome</keyword>
<keyword evidence="1" id="KW-0175">Coiled coil</keyword>
<dbReference type="EMBL" id="QJKJ01008627">
    <property type="protein sequence ID" value="RDX79128.1"/>
    <property type="molecule type" value="Genomic_DNA"/>
</dbReference>
<comment type="caution">
    <text evidence="2">The sequence shown here is derived from an EMBL/GenBank/DDBJ whole genome shotgun (WGS) entry which is preliminary data.</text>
</comment>
<accession>A0A371FLC8</accession>
<sequence>MAKEAEALVQAHANNEARTELESCLREAEEHESMLVQALEELRKTLSRREQQEMFKEDMLRKDIEDLQKQSTRSLLRQIEAMQETNARRVEAWTVVERTLNSRLQEAEAKAATAEERERSVNERLSQTLSRVNVLEAQISCLRAEQTQLSRTLEKESTKIHIDNKSAQILAKSPVFHERSKHIDTRYHFIKECIVKKEVELVHVKTQDQVVDIFTKPLKFEDFRRLRARLGV</sequence>
<dbReference type="OrthoDB" id="74178at2759"/>
<organism evidence="2 3">
    <name type="scientific">Mucuna pruriens</name>
    <name type="common">Velvet bean</name>
    <name type="synonym">Dolichos pruriens</name>
    <dbReference type="NCBI Taxonomy" id="157652"/>
    <lineage>
        <taxon>Eukaryota</taxon>
        <taxon>Viridiplantae</taxon>
        <taxon>Streptophyta</taxon>
        <taxon>Embryophyta</taxon>
        <taxon>Tracheophyta</taxon>
        <taxon>Spermatophyta</taxon>
        <taxon>Magnoliopsida</taxon>
        <taxon>eudicotyledons</taxon>
        <taxon>Gunneridae</taxon>
        <taxon>Pentapetalae</taxon>
        <taxon>rosids</taxon>
        <taxon>fabids</taxon>
        <taxon>Fabales</taxon>
        <taxon>Fabaceae</taxon>
        <taxon>Papilionoideae</taxon>
        <taxon>50 kb inversion clade</taxon>
        <taxon>NPAAA clade</taxon>
        <taxon>indigoferoid/millettioid clade</taxon>
        <taxon>Phaseoleae</taxon>
        <taxon>Mucuna</taxon>
    </lineage>
</organism>